<dbReference type="AlphaFoldDB" id="A0A644U6G1"/>
<dbReference type="PROSITE" id="PS51671">
    <property type="entry name" value="ACT"/>
    <property type="match status" value="1"/>
</dbReference>
<dbReference type="InterPro" id="IPR019455">
    <property type="entry name" value="Acetolactate_synth_ssu_C"/>
</dbReference>
<accession>A0A644U6G1</accession>
<dbReference type="EC" id="2.2.1.6" evidence="7"/>
<reference evidence="7" key="1">
    <citation type="submission" date="2019-08" db="EMBL/GenBank/DDBJ databases">
        <authorList>
            <person name="Kucharzyk K."/>
            <person name="Murdoch R.W."/>
            <person name="Higgins S."/>
            <person name="Loffler F."/>
        </authorList>
    </citation>
    <scope>NUCLEOTIDE SEQUENCE</scope>
</reference>
<dbReference type="UniPathway" id="UPA00049">
    <property type="reaction ID" value="UER00059"/>
</dbReference>
<keyword evidence="7" id="KW-0808">Transferase</keyword>
<dbReference type="InterPro" id="IPR045865">
    <property type="entry name" value="ACT-like_dom_sf"/>
</dbReference>
<dbReference type="GO" id="GO:0009097">
    <property type="term" value="P:isoleucine biosynthetic process"/>
    <property type="evidence" value="ECO:0007669"/>
    <property type="project" value="UniProtKB-UniPathway"/>
</dbReference>
<sequence length="169" mass="18507">MKQHIISVLVENKAGVLARVSGLFSRRGYNIESLAVGTCETPGMSRITIVVVGDDMHIEQVKKQLNKLIDVIKITDITEKEHVERELALIKVHAEPGSQRSEVMQIAGIFRAKIIDVGAQTLVLEITGDSEKISAIESLLRPYGVLELVRTGRVALQRGSAGPNLSKKE</sequence>
<dbReference type="Gene3D" id="3.30.70.1150">
    <property type="entry name" value="ACT-like. Chain A, domain 2"/>
    <property type="match status" value="1"/>
</dbReference>
<evidence type="ECO:0000256" key="1">
    <source>
        <dbReference type="ARBA" id="ARBA00004974"/>
    </source>
</evidence>
<dbReference type="GO" id="GO:0005829">
    <property type="term" value="C:cytosol"/>
    <property type="evidence" value="ECO:0007669"/>
    <property type="project" value="TreeGrafter"/>
</dbReference>
<comment type="pathway">
    <text evidence="1">Amino-acid biosynthesis; L-isoleucine biosynthesis; L-isoleucine from 2-oxobutanoate: step 1/4.</text>
</comment>
<evidence type="ECO:0000259" key="6">
    <source>
        <dbReference type="PROSITE" id="PS51671"/>
    </source>
</evidence>
<dbReference type="InterPro" id="IPR054480">
    <property type="entry name" value="AHAS_small-like_ACT"/>
</dbReference>
<dbReference type="Pfam" id="PF22629">
    <property type="entry name" value="ACT_AHAS_ss"/>
    <property type="match status" value="1"/>
</dbReference>
<comment type="similarity">
    <text evidence="3">Belongs to the acetolactate synthase small subunit family.</text>
</comment>
<dbReference type="GO" id="GO:0009099">
    <property type="term" value="P:L-valine biosynthetic process"/>
    <property type="evidence" value="ECO:0007669"/>
    <property type="project" value="UniProtKB-UniPathway"/>
</dbReference>
<dbReference type="InterPro" id="IPR002912">
    <property type="entry name" value="ACT_dom"/>
</dbReference>
<feature type="domain" description="ACT" evidence="6">
    <location>
        <begin position="5"/>
        <end position="79"/>
    </location>
</feature>
<dbReference type="InterPro" id="IPR004789">
    <property type="entry name" value="Acetalactate_synth_ssu"/>
</dbReference>
<evidence type="ECO:0000256" key="2">
    <source>
        <dbReference type="ARBA" id="ARBA00005025"/>
    </source>
</evidence>
<dbReference type="GO" id="GO:0003984">
    <property type="term" value="F:acetolactate synthase activity"/>
    <property type="evidence" value="ECO:0007669"/>
    <property type="project" value="UniProtKB-EC"/>
</dbReference>
<keyword evidence="5" id="KW-0100">Branched-chain amino acid biosynthesis</keyword>
<dbReference type="InterPro" id="IPR027271">
    <property type="entry name" value="Acetolactate_synth/TF_NikR_C"/>
</dbReference>
<dbReference type="EMBL" id="VSSQ01000081">
    <property type="protein sequence ID" value="MPL74516.1"/>
    <property type="molecule type" value="Genomic_DNA"/>
</dbReference>
<evidence type="ECO:0000256" key="4">
    <source>
        <dbReference type="ARBA" id="ARBA00022605"/>
    </source>
</evidence>
<evidence type="ECO:0000256" key="5">
    <source>
        <dbReference type="ARBA" id="ARBA00023304"/>
    </source>
</evidence>
<dbReference type="Gene3D" id="3.30.70.260">
    <property type="match status" value="1"/>
</dbReference>
<dbReference type="UniPathway" id="UPA00047">
    <property type="reaction ID" value="UER00055"/>
</dbReference>
<dbReference type="Pfam" id="PF10369">
    <property type="entry name" value="ALS_ss_C"/>
    <property type="match status" value="1"/>
</dbReference>
<dbReference type="PANTHER" id="PTHR30239">
    <property type="entry name" value="ACETOLACTATE SYNTHASE SMALL SUBUNIT"/>
    <property type="match status" value="1"/>
</dbReference>
<dbReference type="InterPro" id="IPR039557">
    <property type="entry name" value="AHAS_ACT"/>
</dbReference>
<protein>
    <submittedName>
        <fullName evidence="7">Putative acetolactate synthase small subunit</fullName>
        <ecNumber evidence="7">2.2.1.6</ecNumber>
    </submittedName>
</protein>
<dbReference type="NCBIfam" id="NF008864">
    <property type="entry name" value="PRK11895.1"/>
    <property type="match status" value="1"/>
</dbReference>
<dbReference type="CDD" id="cd04878">
    <property type="entry name" value="ACT_AHAS"/>
    <property type="match status" value="1"/>
</dbReference>
<proteinExistence type="inferred from homology"/>
<evidence type="ECO:0000256" key="3">
    <source>
        <dbReference type="ARBA" id="ARBA00006341"/>
    </source>
</evidence>
<comment type="caution">
    <text evidence="7">The sequence shown here is derived from an EMBL/GenBank/DDBJ whole genome shotgun (WGS) entry which is preliminary data.</text>
</comment>
<organism evidence="7">
    <name type="scientific">bioreactor metagenome</name>
    <dbReference type="NCBI Taxonomy" id="1076179"/>
    <lineage>
        <taxon>unclassified sequences</taxon>
        <taxon>metagenomes</taxon>
        <taxon>ecological metagenomes</taxon>
    </lineage>
</organism>
<name>A0A644U6G1_9ZZZZ</name>
<dbReference type="GO" id="GO:1990610">
    <property type="term" value="F:acetolactate synthase regulator activity"/>
    <property type="evidence" value="ECO:0007669"/>
    <property type="project" value="InterPro"/>
</dbReference>
<dbReference type="NCBIfam" id="TIGR00119">
    <property type="entry name" value="acolac_sm"/>
    <property type="match status" value="1"/>
</dbReference>
<comment type="pathway">
    <text evidence="2">Amino-acid biosynthesis; L-valine biosynthesis; L-valine from pyruvate: step 1/4.</text>
</comment>
<dbReference type="FunFam" id="3.30.70.260:FF:000001">
    <property type="entry name" value="Acetolactate synthase, small subunit"/>
    <property type="match status" value="1"/>
</dbReference>
<gene>
    <name evidence="7" type="primary">ilvH_6</name>
    <name evidence="7" type="ORF">SDC9_20328</name>
</gene>
<keyword evidence="4" id="KW-0028">Amino-acid biosynthesis</keyword>
<dbReference type="PANTHER" id="PTHR30239:SF0">
    <property type="entry name" value="ACETOLACTATE SYNTHASE SMALL SUBUNIT 1, CHLOROPLASTIC"/>
    <property type="match status" value="1"/>
</dbReference>
<dbReference type="SUPFAM" id="SSF55021">
    <property type="entry name" value="ACT-like"/>
    <property type="match status" value="2"/>
</dbReference>
<dbReference type="FunFam" id="3.30.70.1150:FF:000001">
    <property type="entry name" value="Acetolactate synthase small subunit"/>
    <property type="match status" value="1"/>
</dbReference>
<evidence type="ECO:0000313" key="7">
    <source>
        <dbReference type="EMBL" id="MPL74516.1"/>
    </source>
</evidence>